<proteinExistence type="predicted"/>
<protein>
    <submittedName>
        <fullName evidence="2">Transposase</fullName>
    </submittedName>
</protein>
<organism evidence="1 2">
    <name type="scientific">Romanomermis culicivorax</name>
    <name type="common">Nematode worm</name>
    <dbReference type="NCBI Taxonomy" id="13658"/>
    <lineage>
        <taxon>Eukaryota</taxon>
        <taxon>Metazoa</taxon>
        <taxon>Ecdysozoa</taxon>
        <taxon>Nematoda</taxon>
        <taxon>Enoplea</taxon>
        <taxon>Dorylaimia</taxon>
        <taxon>Mermithida</taxon>
        <taxon>Mermithoidea</taxon>
        <taxon>Mermithidae</taxon>
        <taxon>Romanomermis</taxon>
    </lineage>
</organism>
<name>A0A915KKI1_ROMCU</name>
<dbReference type="Proteomes" id="UP000887565">
    <property type="component" value="Unplaced"/>
</dbReference>
<reference evidence="2" key="1">
    <citation type="submission" date="2022-11" db="UniProtKB">
        <authorList>
            <consortium name="WormBaseParasite"/>
        </authorList>
    </citation>
    <scope>IDENTIFICATION</scope>
</reference>
<keyword evidence="1" id="KW-1185">Reference proteome</keyword>
<sequence>MTNSTHEAHVRKKESLDFLNFTMLGLNECRGLKAQNSFGAARRDLPRTTANYLRMRFAPQMLKQHVLNRLHNVLAASQSSTAVIIDE</sequence>
<accession>A0A915KKI1</accession>
<dbReference type="WBParaSite" id="nRc.2.0.1.t39346-RA">
    <property type="protein sequence ID" value="nRc.2.0.1.t39346-RA"/>
    <property type="gene ID" value="nRc.2.0.1.g39346"/>
</dbReference>
<dbReference type="AlphaFoldDB" id="A0A915KKI1"/>
<evidence type="ECO:0000313" key="2">
    <source>
        <dbReference type="WBParaSite" id="nRc.2.0.1.t39346-RA"/>
    </source>
</evidence>
<evidence type="ECO:0000313" key="1">
    <source>
        <dbReference type="Proteomes" id="UP000887565"/>
    </source>
</evidence>